<proteinExistence type="predicted"/>
<evidence type="ECO:0000256" key="2">
    <source>
        <dbReference type="ARBA" id="ARBA00012916"/>
    </source>
</evidence>
<name>A0A9X3N2M2_9ACTN</name>
<gene>
    <name evidence="5" type="ORF">OM076_36910</name>
</gene>
<dbReference type="Gene3D" id="3.40.50.10490">
    <property type="entry name" value="Glucose-6-phosphate isomerase like protein, domain 1"/>
    <property type="match status" value="2"/>
</dbReference>
<dbReference type="InterPro" id="IPR001347">
    <property type="entry name" value="SIS_dom"/>
</dbReference>
<dbReference type="RefSeq" id="WP_270045168.1">
    <property type="nucleotide sequence ID" value="NZ_JAPDOD010000054.1"/>
</dbReference>
<dbReference type="PANTHER" id="PTHR10937:SF0">
    <property type="entry name" value="GLUTAMINE--FRUCTOSE-6-PHOSPHATE TRANSAMINASE (ISOMERIZING)"/>
    <property type="match status" value="1"/>
</dbReference>
<comment type="catalytic activity">
    <reaction evidence="1">
        <text>D-fructose 6-phosphate + L-glutamine = D-glucosamine 6-phosphate + L-glutamate</text>
        <dbReference type="Rhea" id="RHEA:13237"/>
        <dbReference type="ChEBI" id="CHEBI:29985"/>
        <dbReference type="ChEBI" id="CHEBI:58359"/>
        <dbReference type="ChEBI" id="CHEBI:58725"/>
        <dbReference type="ChEBI" id="CHEBI:61527"/>
        <dbReference type="EC" id="2.6.1.16"/>
    </reaction>
</comment>
<reference evidence="5" key="1">
    <citation type="submission" date="2022-10" db="EMBL/GenBank/DDBJ databases">
        <title>The WGS of Solirubrobacter ginsenosidimutans DSM 21036.</title>
        <authorList>
            <person name="Jiang Z."/>
        </authorList>
    </citation>
    <scope>NUCLEOTIDE SEQUENCE</scope>
    <source>
        <strain evidence="5">DSM 21036</strain>
    </source>
</reference>
<feature type="domain" description="SIS" evidence="4">
    <location>
        <begin position="178"/>
        <end position="305"/>
    </location>
</feature>
<dbReference type="GO" id="GO:0006002">
    <property type="term" value="P:fructose 6-phosphate metabolic process"/>
    <property type="evidence" value="ECO:0007669"/>
    <property type="project" value="TreeGrafter"/>
</dbReference>
<dbReference type="SUPFAM" id="SSF53697">
    <property type="entry name" value="SIS domain"/>
    <property type="match status" value="1"/>
</dbReference>
<evidence type="ECO:0000256" key="3">
    <source>
        <dbReference type="ARBA" id="ARBA00016090"/>
    </source>
</evidence>
<accession>A0A9X3N2M2</accession>
<protein>
    <recommendedName>
        <fullName evidence="3">Glutamine--fructose-6-phosphate aminotransferase [isomerizing]</fullName>
        <ecNumber evidence="2">2.6.1.16</ecNumber>
    </recommendedName>
</protein>
<sequence length="321" mass="33531">MSDEPELRDGPPWAMEEMILAEPGLVAPIFASSAALEAAEWIRETETVVVTGCGTSEHAAMAGAAMLGARARDAFEASLDPQSEGVLIAVSHEAGTAATLAAMHATNARTILITAKPEEETGANLVISTPLQDTSWCHTVGYVSPLLALTAIAGTADATTCRNVIDGTLALRPRFKDAAQTLVGCERLIVTGSGVDEITARELALKIEEGLHMPVTPLGLEKVLHGHLPAADQRTGIVVIRIDPTSAPQRDKRARDVLAAVAELGMPTVTIDGLPEGHPLLAGAIALQLLTYELVLAAGTNPDLIRREQPAYRAAAAAANT</sequence>
<keyword evidence="6" id="KW-1185">Reference proteome</keyword>
<dbReference type="GO" id="GO:0097367">
    <property type="term" value="F:carbohydrate derivative binding"/>
    <property type="evidence" value="ECO:0007669"/>
    <property type="project" value="InterPro"/>
</dbReference>
<dbReference type="Proteomes" id="UP001149140">
    <property type="component" value="Unassembled WGS sequence"/>
</dbReference>
<dbReference type="GO" id="GO:0004360">
    <property type="term" value="F:glutamine-fructose-6-phosphate transaminase (isomerizing) activity"/>
    <property type="evidence" value="ECO:0007669"/>
    <property type="project" value="UniProtKB-EC"/>
</dbReference>
<dbReference type="PROSITE" id="PS51464">
    <property type="entry name" value="SIS"/>
    <property type="match status" value="1"/>
</dbReference>
<dbReference type="EC" id="2.6.1.16" evidence="2"/>
<dbReference type="GO" id="GO:0006047">
    <property type="term" value="P:UDP-N-acetylglucosamine metabolic process"/>
    <property type="evidence" value="ECO:0007669"/>
    <property type="project" value="TreeGrafter"/>
</dbReference>
<dbReference type="InterPro" id="IPR046348">
    <property type="entry name" value="SIS_dom_sf"/>
</dbReference>
<evidence type="ECO:0000313" key="6">
    <source>
        <dbReference type="Proteomes" id="UP001149140"/>
    </source>
</evidence>
<organism evidence="5 6">
    <name type="scientific">Solirubrobacter ginsenosidimutans</name>
    <dbReference type="NCBI Taxonomy" id="490573"/>
    <lineage>
        <taxon>Bacteria</taxon>
        <taxon>Bacillati</taxon>
        <taxon>Actinomycetota</taxon>
        <taxon>Thermoleophilia</taxon>
        <taxon>Solirubrobacterales</taxon>
        <taxon>Solirubrobacteraceae</taxon>
        <taxon>Solirubrobacter</taxon>
    </lineage>
</organism>
<dbReference type="AlphaFoldDB" id="A0A9X3N2M2"/>
<comment type="caution">
    <text evidence="5">The sequence shown here is derived from an EMBL/GenBank/DDBJ whole genome shotgun (WGS) entry which is preliminary data.</text>
</comment>
<evidence type="ECO:0000259" key="4">
    <source>
        <dbReference type="PROSITE" id="PS51464"/>
    </source>
</evidence>
<evidence type="ECO:0000313" key="5">
    <source>
        <dbReference type="EMBL" id="MDA0165905.1"/>
    </source>
</evidence>
<dbReference type="EMBL" id="JAPDOD010000054">
    <property type="protein sequence ID" value="MDA0165905.1"/>
    <property type="molecule type" value="Genomic_DNA"/>
</dbReference>
<dbReference type="PANTHER" id="PTHR10937">
    <property type="entry name" value="GLUCOSAMINE--FRUCTOSE-6-PHOSPHATE AMINOTRANSFERASE, ISOMERIZING"/>
    <property type="match status" value="1"/>
</dbReference>
<dbReference type="GO" id="GO:0006487">
    <property type="term" value="P:protein N-linked glycosylation"/>
    <property type="evidence" value="ECO:0007669"/>
    <property type="project" value="TreeGrafter"/>
</dbReference>
<evidence type="ECO:0000256" key="1">
    <source>
        <dbReference type="ARBA" id="ARBA00001031"/>
    </source>
</evidence>